<dbReference type="AlphaFoldDB" id="A0A4R0I3I8"/>
<evidence type="ECO:0000313" key="2">
    <source>
        <dbReference type="Proteomes" id="UP000292695"/>
    </source>
</evidence>
<accession>A0A4R0I3I8</accession>
<name>A0A4R0I3I8_9ACTN</name>
<gene>
    <name evidence="1" type="ORF">E0H50_37480</name>
</gene>
<sequence length="71" mass="8108">MIVPEQTEHRYDHSWITYDDRGAVPHRIYCIVEIPEVGSAGHLGVIEERCDSYHGFRHDAMPRCPECGATP</sequence>
<comment type="caution">
    <text evidence="1">The sequence shown here is derived from an EMBL/GenBank/DDBJ whole genome shotgun (WGS) entry which is preliminary data.</text>
</comment>
<keyword evidence="2" id="KW-1185">Reference proteome</keyword>
<evidence type="ECO:0000313" key="1">
    <source>
        <dbReference type="EMBL" id="TCC19927.1"/>
    </source>
</evidence>
<protein>
    <submittedName>
        <fullName evidence="1">Uncharacterized protein</fullName>
    </submittedName>
</protein>
<dbReference type="Proteomes" id="UP000292695">
    <property type="component" value="Unassembled WGS sequence"/>
</dbReference>
<dbReference type="RefSeq" id="WP_131295844.1">
    <property type="nucleotide sequence ID" value="NZ_SJKA01000022.1"/>
</dbReference>
<dbReference type="EMBL" id="SJKA01000022">
    <property type="protein sequence ID" value="TCC19927.1"/>
    <property type="molecule type" value="Genomic_DNA"/>
</dbReference>
<proteinExistence type="predicted"/>
<reference evidence="1 2" key="1">
    <citation type="submission" date="2019-02" db="EMBL/GenBank/DDBJ databases">
        <title>Kribbella capetownensis sp. nov. and Kribbella speibonae sp. nov., isolated from soil.</title>
        <authorList>
            <person name="Curtis S.M."/>
            <person name="Norton I."/>
            <person name="Everest G.J."/>
            <person name="Meyers P.R."/>
        </authorList>
    </citation>
    <scope>NUCLEOTIDE SEQUENCE [LARGE SCALE GENOMIC DNA]</scope>
    <source>
        <strain evidence="1 2">DSM 27082</strain>
    </source>
</reference>
<organism evidence="1 2">
    <name type="scientific">Kribbella sindirgiensis</name>
    <dbReference type="NCBI Taxonomy" id="1124744"/>
    <lineage>
        <taxon>Bacteria</taxon>
        <taxon>Bacillati</taxon>
        <taxon>Actinomycetota</taxon>
        <taxon>Actinomycetes</taxon>
        <taxon>Propionibacteriales</taxon>
        <taxon>Kribbellaceae</taxon>
        <taxon>Kribbella</taxon>
    </lineage>
</organism>